<feature type="region of interest" description="Disordered" evidence="1">
    <location>
        <begin position="474"/>
        <end position="514"/>
    </location>
</feature>
<accession>A0AAE1PH51</accession>
<feature type="compositionally biased region" description="Basic residues" evidence="1">
    <location>
        <begin position="694"/>
        <end position="706"/>
    </location>
</feature>
<evidence type="ECO:0000313" key="3">
    <source>
        <dbReference type="Proteomes" id="UP001292094"/>
    </source>
</evidence>
<name>A0AAE1PH51_9EUCA</name>
<feature type="compositionally biased region" description="Basic and acidic residues" evidence="1">
    <location>
        <begin position="615"/>
        <end position="629"/>
    </location>
</feature>
<feature type="region of interest" description="Disordered" evidence="1">
    <location>
        <begin position="1087"/>
        <end position="1119"/>
    </location>
</feature>
<dbReference type="Proteomes" id="UP001292094">
    <property type="component" value="Unassembled WGS sequence"/>
</dbReference>
<feature type="region of interest" description="Disordered" evidence="1">
    <location>
        <begin position="1145"/>
        <end position="1169"/>
    </location>
</feature>
<protein>
    <submittedName>
        <fullName evidence="2">Uncharacterized protein</fullName>
    </submittedName>
</protein>
<keyword evidence="3" id="KW-1185">Reference proteome</keyword>
<feature type="compositionally biased region" description="Basic and acidic residues" evidence="1">
    <location>
        <begin position="1148"/>
        <end position="1159"/>
    </location>
</feature>
<feature type="compositionally biased region" description="Basic and acidic residues" evidence="1">
    <location>
        <begin position="809"/>
        <end position="833"/>
    </location>
</feature>
<feature type="compositionally biased region" description="Acidic residues" evidence="1">
    <location>
        <begin position="714"/>
        <end position="723"/>
    </location>
</feature>
<organism evidence="2 3">
    <name type="scientific">Petrolisthes manimaculis</name>
    <dbReference type="NCBI Taxonomy" id="1843537"/>
    <lineage>
        <taxon>Eukaryota</taxon>
        <taxon>Metazoa</taxon>
        <taxon>Ecdysozoa</taxon>
        <taxon>Arthropoda</taxon>
        <taxon>Crustacea</taxon>
        <taxon>Multicrustacea</taxon>
        <taxon>Malacostraca</taxon>
        <taxon>Eumalacostraca</taxon>
        <taxon>Eucarida</taxon>
        <taxon>Decapoda</taxon>
        <taxon>Pleocyemata</taxon>
        <taxon>Anomura</taxon>
        <taxon>Galatheoidea</taxon>
        <taxon>Porcellanidae</taxon>
        <taxon>Petrolisthes</taxon>
    </lineage>
</organism>
<evidence type="ECO:0000313" key="2">
    <source>
        <dbReference type="EMBL" id="KAK4307988.1"/>
    </source>
</evidence>
<feature type="compositionally biased region" description="Basic residues" evidence="1">
    <location>
        <begin position="1279"/>
        <end position="1288"/>
    </location>
</feature>
<feature type="compositionally biased region" description="Basic residues" evidence="1">
    <location>
        <begin position="1160"/>
        <end position="1169"/>
    </location>
</feature>
<feature type="region of interest" description="Disordered" evidence="1">
    <location>
        <begin position="1273"/>
        <end position="1321"/>
    </location>
</feature>
<feature type="compositionally biased region" description="Polar residues" evidence="1">
    <location>
        <begin position="729"/>
        <end position="747"/>
    </location>
</feature>
<feature type="compositionally biased region" description="Basic and acidic residues" evidence="1">
    <location>
        <begin position="864"/>
        <end position="938"/>
    </location>
</feature>
<feature type="region of interest" description="Disordered" evidence="1">
    <location>
        <begin position="542"/>
        <end position="571"/>
    </location>
</feature>
<feature type="compositionally biased region" description="Acidic residues" evidence="1">
    <location>
        <begin position="630"/>
        <end position="641"/>
    </location>
</feature>
<feature type="region of interest" description="Disordered" evidence="1">
    <location>
        <begin position="250"/>
        <end position="277"/>
    </location>
</feature>
<comment type="caution">
    <text evidence="2">The sequence shown here is derived from an EMBL/GenBank/DDBJ whole genome shotgun (WGS) entry which is preliminary data.</text>
</comment>
<feature type="compositionally biased region" description="Basic and acidic residues" evidence="1">
    <location>
        <begin position="478"/>
        <end position="504"/>
    </location>
</feature>
<feature type="compositionally biased region" description="Basic and acidic residues" evidence="1">
    <location>
        <begin position="751"/>
        <end position="760"/>
    </location>
</feature>
<evidence type="ECO:0000256" key="1">
    <source>
        <dbReference type="SAM" id="MobiDB-lite"/>
    </source>
</evidence>
<sequence length="1376" mass="152588">MSSVQSKRLRKQIVFEIGETIHSGPSLAAHEANKHEGVGCTPQTIFPGDSQKSVSQVDTLHYYHHQHHTRSQSRFSHKYTPCLSNLPVSEKCKEPITTLVIHGTVSPEDLVPSEIPVLPEACVSPEAPVPPEVPVLPEAIVPPETAVLFEAPVSPEALVPPVTILLVEAPVPSEAAVLLETPVPPALHSASSTTITEASDLGYLTPGVAGTQSDSITITTPAVAAQTPVVTVRKAIEPLNGFSHSVSSQLDLTAPQQKRKPEACVPAAPRRREDQTISAPNGRVAVIDIKKEPFDTTFIVPQEVKEDTVEGNSHLQKRGVKVEEASIPQPNTVETIASDVILNEATLPEVAQTEAALPELTETKLVAVKKVQVVKVEKIDAVDVEITPDLHCFFSPNHLASPALQTSLTKSTKQRKEMVRLIQEGDTKLNSFCHKRSSRASKRINSIDYEHHLLDLKPDPAAVSRGKGRCTRTRRASCRSDKSESEVSDSRSLADEFDMVDKTAKPGKPKNGEPLLDEAATHLSAKYNGDVNTELVNGVHKVKGRRVSRANSDESDCSSASRSNGNVEHNGDKVDFSVLLEISPADRKKFESKKAKIRRKTADWLLISETEQYYNEKEEIMRNKNKLDSDSESDESDDGTENQDSKSDCSDESEDMGNSSRCRSKGKGKQLRTIDDDSVPCMKRLKDGACLSRKQMRPIGSRKRKPRYDLTMLNDDDDDDDENFYGFPISTTIPQGSLGVRTSGSLHSRSRGRDGCKYSHDGASCSSSTGKGGRKRLSDAERFLRDNREYYHFQETPERLRRSSSTTGGEKDKSAMGRDDDCCDPESKEDPNTKEVPLTAKKPSVLIDTRRRVTRSAGAILEEPGGRERERGCVTRSSDKGEKEREACKSHHCDLRRRGCERKGNSETESRRRCDTDNGKSDSEESKRSSEGERKMGSEDSADSDIDERKESSSNDRFSGIGECSETIDKVGDTLENSISADSALHRLYFSFEGVPEQESWYQTYQRLIDGVSDNVFFCEEDPLKFILPYEMPKEYVRDFLCYKKGLLSKKKNDLADLVRKSPRCHPSTLALISDIIPTKRTRSVKPTRSTVVKVDEASSDGTSTPGAESTRTQPPETFETTEELAILALHIDHIMKSEIGVNSQLGECKESEESDLKKTPPKKRGKKKRLLAVSKPEKVVEVSTKETKLLDSPFAQEVDPVFVASLCDEMKDFLIPENILTREASEVMDDSFFCVCTDRASCDEFSSADDNTEASSECVSLCDSETIDGSIVSEPKRTRSAKKRRKNMTGWPKAQKRKRPVPSHTSDDNDSAIGWDDLEPKKQGSWKKHEFSLLEQQTTSERLAALAACDRRASPRKKASVLYMDTWPVRFRTQK</sequence>
<gene>
    <name evidence="2" type="ORF">Pmani_020283</name>
</gene>
<reference evidence="2" key="1">
    <citation type="submission" date="2023-11" db="EMBL/GenBank/DDBJ databases">
        <title>Genome assemblies of two species of porcelain crab, Petrolisthes cinctipes and Petrolisthes manimaculis (Anomura: Porcellanidae).</title>
        <authorList>
            <person name="Angst P."/>
        </authorList>
    </citation>
    <scope>NUCLEOTIDE SEQUENCE</scope>
    <source>
        <strain evidence="2">PB745_02</strain>
        <tissue evidence="2">Gill</tissue>
    </source>
</reference>
<dbReference type="EMBL" id="JAWZYT010001941">
    <property type="protein sequence ID" value="KAK4307988.1"/>
    <property type="molecule type" value="Genomic_DNA"/>
</dbReference>
<feature type="region of interest" description="Disordered" evidence="1">
    <location>
        <begin position="615"/>
        <end position="961"/>
    </location>
</feature>
<proteinExistence type="predicted"/>
<feature type="compositionally biased region" description="Basic and acidic residues" evidence="1">
    <location>
        <begin position="776"/>
        <end position="801"/>
    </location>
</feature>
<feature type="compositionally biased region" description="Polar residues" evidence="1">
    <location>
        <begin position="1100"/>
        <end position="1110"/>
    </location>
</feature>